<sequence>MASTTVVVKQPRNVSIGDWSSGLFHCTDDMKDCCFGCWCCPCHACSVTREFGECLCLPLLDMCGIIPPVVMGMRFALRQRHGIEGTMCRDCLAATFCSPCVWCQISRELSNRTMPSSLADLIR</sequence>
<evidence type="ECO:0000256" key="1">
    <source>
        <dbReference type="ARBA" id="ARBA00009024"/>
    </source>
</evidence>
<comment type="similarity">
    <text evidence="1">Belongs to the cornifelin family.</text>
</comment>
<dbReference type="PANTHER" id="PTHR15907">
    <property type="entry name" value="DUF614 FAMILY PROTEIN-RELATED"/>
    <property type="match status" value="1"/>
</dbReference>
<dbReference type="Proteomes" id="UP000694546">
    <property type="component" value="Chromosome 7"/>
</dbReference>
<keyword evidence="3" id="KW-1185">Reference proteome</keyword>
<dbReference type="InterPro" id="IPR006461">
    <property type="entry name" value="PLAC_motif_containing"/>
</dbReference>
<evidence type="ECO:0008006" key="4">
    <source>
        <dbReference type="Google" id="ProtNLM"/>
    </source>
</evidence>
<dbReference type="Pfam" id="PF04749">
    <property type="entry name" value="PLAC8"/>
    <property type="match status" value="1"/>
</dbReference>
<dbReference type="GeneTree" id="ENSGT00940000163701"/>
<evidence type="ECO:0000313" key="3">
    <source>
        <dbReference type="Proteomes" id="UP000694546"/>
    </source>
</evidence>
<protein>
    <recommendedName>
        <fullName evidence="4">Plac8 onzin related protein 2</fullName>
    </recommendedName>
</protein>
<organism evidence="2 3">
    <name type="scientific">Gadus morhua</name>
    <name type="common">Atlantic cod</name>
    <dbReference type="NCBI Taxonomy" id="8049"/>
    <lineage>
        <taxon>Eukaryota</taxon>
        <taxon>Metazoa</taxon>
        <taxon>Chordata</taxon>
        <taxon>Craniata</taxon>
        <taxon>Vertebrata</taxon>
        <taxon>Euteleostomi</taxon>
        <taxon>Actinopterygii</taxon>
        <taxon>Neopterygii</taxon>
        <taxon>Teleostei</taxon>
        <taxon>Neoteleostei</taxon>
        <taxon>Acanthomorphata</taxon>
        <taxon>Zeiogadaria</taxon>
        <taxon>Gadariae</taxon>
        <taxon>Gadiformes</taxon>
        <taxon>Gadoidei</taxon>
        <taxon>Gadidae</taxon>
        <taxon>Gadus</taxon>
    </lineage>
</organism>
<accession>A0A8C4ZYL6</accession>
<dbReference type="AlphaFoldDB" id="A0A8C4ZYL6"/>
<proteinExistence type="inferred from homology"/>
<reference evidence="2" key="1">
    <citation type="submission" date="2025-08" db="UniProtKB">
        <authorList>
            <consortium name="Ensembl"/>
        </authorList>
    </citation>
    <scope>IDENTIFICATION</scope>
</reference>
<dbReference type="OMA" id="DTICNDC"/>
<dbReference type="Ensembl" id="ENSGMOT00000074052.1">
    <property type="protein sequence ID" value="ENSGMOP00000023537.1"/>
    <property type="gene ID" value="ENSGMOG00000024422.1"/>
</dbReference>
<evidence type="ECO:0000313" key="2">
    <source>
        <dbReference type="Ensembl" id="ENSGMOP00000023537.1"/>
    </source>
</evidence>
<reference evidence="2" key="2">
    <citation type="submission" date="2025-09" db="UniProtKB">
        <authorList>
            <consortium name="Ensembl"/>
        </authorList>
    </citation>
    <scope>IDENTIFICATION</scope>
</reference>
<dbReference type="NCBIfam" id="TIGR01571">
    <property type="entry name" value="A_thal_Cys_rich"/>
    <property type="match status" value="1"/>
</dbReference>
<name>A0A8C4ZYL6_GADMO</name>